<sequence>MFKNYIKIAWRNLKKDKFYNLISLLGLTIGLTIAIFIIIWIQSELSYNTFTDNHQNVFRVSSNIKSGGAVQTWGESTGPVAVYALSDIPEVKHAVRLRQNWSNRLYTVDNTDYELEGAYVDDGFFDLFERKLLAGTKENLLNDVNAVVLTKSVAEKLYGTTDVVGKTLEADHKENYIITGVVEDIPENSSVDYKLFFSMNILKAEYNDANRYWKSLDSDWGNFNYITYLELQSPEAVAEVTQKLTQIQQKNDPNADLFDAKAAYYLQPISDMSLYSAAGEPRAINTVKIFAIVLILILAIACINYVNLATARAFQRAKEVSIRKIMGAGKRSLFGQFIAESILFFGISGLLAIGLLFVLAPAFRELSGKELHLDLIRGQLHLLILTVLVITFVISSIYPALMLSSFKPLEAIKGRVRGVSRGTIRRVLVTVQFVFSVILIIGTLIIGRQLNFLTEKNPGYDRSQVLNFWMSGSMQQNAETVKQRLKNIPGVSQVSFASNPIINNQNSTGDIAWNSEDIDQELVITPMAIDEHFIPLLKMNLIAGENFKGISTDSTHFIINQTAAQAMGMTNPVGKNLELFETKGTIIGVVEDYHFRDLKSDIGPAVMYYAPDAYRVYLKTSGTNTTATIAAVKEIWKEYTPDFPLDYSFLDSSYEKMYREDQRTGKLFSIFSVIAILVSCLGLFGLTTYAAQLKKREIGIRKVLGASVFQVTRLLSKDFLILVIVAAVVAIPLAWYVMQLWLQDFVYKTEMSWWIFALAGGITLFIALITVSIQTIKAAIANPVKSLRTE</sequence>
<feature type="transmembrane region" description="Helical" evidence="6">
    <location>
        <begin position="667"/>
        <end position="691"/>
    </location>
</feature>
<feature type="domain" description="ABC3 transporter permease C-terminal" evidence="7">
    <location>
        <begin position="670"/>
        <end position="783"/>
    </location>
</feature>
<dbReference type="PANTHER" id="PTHR30572">
    <property type="entry name" value="MEMBRANE COMPONENT OF TRANSPORTER-RELATED"/>
    <property type="match status" value="1"/>
</dbReference>
<dbReference type="AlphaFoldDB" id="A0A9X2CK17"/>
<dbReference type="InterPro" id="IPR050250">
    <property type="entry name" value="Macrolide_Exporter_MacB"/>
</dbReference>
<evidence type="ECO:0000256" key="2">
    <source>
        <dbReference type="ARBA" id="ARBA00022475"/>
    </source>
</evidence>
<feature type="transmembrane region" description="Helical" evidence="6">
    <location>
        <begin position="427"/>
        <end position="447"/>
    </location>
</feature>
<gene>
    <name evidence="9" type="ORF">L1967_01680</name>
</gene>
<dbReference type="InterPro" id="IPR025857">
    <property type="entry name" value="MacB_PCD"/>
</dbReference>
<protein>
    <submittedName>
        <fullName evidence="9">ABC transporter permease</fullName>
    </submittedName>
</protein>
<feature type="transmembrane region" description="Helical" evidence="6">
    <location>
        <begin position="719"/>
        <end position="741"/>
    </location>
</feature>
<dbReference type="Proteomes" id="UP001139521">
    <property type="component" value="Unassembled WGS sequence"/>
</dbReference>
<evidence type="ECO:0000256" key="5">
    <source>
        <dbReference type="ARBA" id="ARBA00023136"/>
    </source>
</evidence>
<keyword evidence="2" id="KW-1003">Cell membrane</keyword>
<dbReference type="PANTHER" id="PTHR30572:SF18">
    <property type="entry name" value="ABC-TYPE MACROLIDE FAMILY EXPORT SYSTEM PERMEASE COMPONENT 2"/>
    <property type="match status" value="1"/>
</dbReference>
<dbReference type="InterPro" id="IPR003838">
    <property type="entry name" value="ABC3_permease_C"/>
</dbReference>
<accession>A0A9X2CK17</accession>
<feature type="domain" description="ABC3 transporter permease C-terminal" evidence="7">
    <location>
        <begin position="292"/>
        <end position="407"/>
    </location>
</feature>
<dbReference type="GO" id="GO:0022857">
    <property type="term" value="F:transmembrane transporter activity"/>
    <property type="evidence" value="ECO:0007669"/>
    <property type="project" value="TreeGrafter"/>
</dbReference>
<comment type="caution">
    <text evidence="9">The sequence shown here is derived from an EMBL/GenBank/DDBJ whole genome shotgun (WGS) entry which is preliminary data.</text>
</comment>
<evidence type="ECO:0000256" key="3">
    <source>
        <dbReference type="ARBA" id="ARBA00022692"/>
    </source>
</evidence>
<evidence type="ECO:0000256" key="6">
    <source>
        <dbReference type="SAM" id="Phobius"/>
    </source>
</evidence>
<dbReference type="EMBL" id="JAKHSK010000002">
    <property type="protein sequence ID" value="MCL6216990.1"/>
    <property type="molecule type" value="Genomic_DNA"/>
</dbReference>
<feature type="transmembrane region" description="Helical" evidence="6">
    <location>
        <begin position="753"/>
        <end position="773"/>
    </location>
</feature>
<evidence type="ECO:0000313" key="9">
    <source>
        <dbReference type="EMBL" id="MCL6216990.1"/>
    </source>
</evidence>
<keyword evidence="10" id="KW-1185">Reference proteome</keyword>
<name>A0A9X2CK17_9FLAO</name>
<reference evidence="9" key="1">
    <citation type="submission" date="2022-01" db="EMBL/GenBank/DDBJ databases">
        <title>Genome sequencing of Zunongwangia sp. M21534 genome.</title>
        <authorList>
            <person name="Chen Y."/>
            <person name="Dong C."/>
            <person name="Shao Z."/>
        </authorList>
    </citation>
    <scope>NUCLEOTIDE SEQUENCE</scope>
    <source>
        <strain evidence="9">MCCC M21534</strain>
    </source>
</reference>
<keyword evidence="4 6" id="KW-1133">Transmembrane helix</keyword>
<organism evidence="9 10">
    <name type="scientific">Zunongwangia pacifica</name>
    <dbReference type="NCBI Taxonomy" id="2911062"/>
    <lineage>
        <taxon>Bacteria</taxon>
        <taxon>Pseudomonadati</taxon>
        <taxon>Bacteroidota</taxon>
        <taxon>Flavobacteriia</taxon>
        <taxon>Flavobacteriales</taxon>
        <taxon>Flavobacteriaceae</taxon>
        <taxon>Zunongwangia</taxon>
    </lineage>
</organism>
<evidence type="ECO:0000256" key="1">
    <source>
        <dbReference type="ARBA" id="ARBA00004651"/>
    </source>
</evidence>
<feature type="domain" description="MacB-like periplasmic core" evidence="8">
    <location>
        <begin position="434"/>
        <end position="625"/>
    </location>
</feature>
<evidence type="ECO:0000313" key="10">
    <source>
        <dbReference type="Proteomes" id="UP001139521"/>
    </source>
</evidence>
<feature type="transmembrane region" description="Helical" evidence="6">
    <location>
        <begin position="332"/>
        <end position="360"/>
    </location>
</feature>
<feature type="domain" description="MacB-like periplasmic core" evidence="8">
    <location>
        <begin position="21"/>
        <end position="247"/>
    </location>
</feature>
<feature type="transmembrane region" description="Helical" evidence="6">
    <location>
        <begin position="380"/>
        <end position="406"/>
    </location>
</feature>
<keyword evidence="5 6" id="KW-0472">Membrane</keyword>
<dbReference type="Pfam" id="PF02687">
    <property type="entry name" value="FtsX"/>
    <property type="match status" value="2"/>
</dbReference>
<dbReference type="GO" id="GO:0005886">
    <property type="term" value="C:plasma membrane"/>
    <property type="evidence" value="ECO:0007669"/>
    <property type="project" value="UniProtKB-SubCell"/>
</dbReference>
<proteinExistence type="predicted"/>
<comment type="subcellular location">
    <subcellularLocation>
        <location evidence="1">Cell membrane</location>
        <topology evidence="1">Multi-pass membrane protein</topology>
    </subcellularLocation>
</comment>
<feature type="transmembrane region" description="Helical" evidence="6">
    <location>
        <begin position="289"/>
        <end position="311"/>
    </location>
</feature>
<evidence type="ECO:0000256" key="4">
    <source>
        <dbReference type="ARBA" id="ARBA00022989"/>
    </source>
</evidence>
<evidence type="ECO:0000259" key="7">
    <source>
        <dbReference type="Pfam" id="PF02687"/>
    </source>
</evidence>
<dbReference type="RefSeq" id="WP_249599980.1">
    <property type="nucleotide sequence ID" value="NZ_JAKHSK010000002.1"/>
</dbReference>
<feature type="transmembrane region" description="Helical" evidence="6">
    <location>
        <begin position="21"/>
        <end position="41"/>
    </location>
</feature>
<keyword evidence="3 6" id="KW-0812">Transmembrane</keyword>
<evidence type="ECO:0000259" key="8">
    <source>
        <dbReference type="Pfam" id="PF12704"/>
    </source>
</evidence>
<dbReference type="Pfam" id="PF12704">
    <property type="entry name" value="MacB_PCD"/>
    <property type="match status" value="2"/>
</dbReference>